<sequence length="290" mass="32944">MISYGFRHLHPLTGWLYMLVSAGTIMLFFHPLLLLGVALVQAALHLVWHGLSGSGRRFLLLLVVWLFVTLMNPLFNHRGAMILFYFMDQPITGEAVWYGATNGLLIVSMLLLFVNMQAILSTPKLLYLFARVSPKVTLILSLAVRFVPLYRKRLKSIAQVHAARGMSIRQGPRKQRMQNGMKQVQTLLSWSMESAVQTADSMAARGYGSGHRTSYARYRWSVADSVHAAGFVVLVTALLTGWMLQHGRLEIYPVMEQEMMHSGDGWMMGLLLMLHALPLWMETREGLRWR</sequence>
<feature type="transmembrane region" description="Helical" evidence="5">
    <location>
        <begin position="58"/>
        <end position="75"/>
    </location>
</feature>
<feature type="transmembrane region" description="Helical" evidence="5">
    <location>
        <begin position="15"/>
        <end position="46"/>
    </location>
</feature>
<dbReference type="InterPro" id="IPR003339">
    <property type="entry name" value="ABC/ECF_trnsptr_transmembrane"/>
</dbReference>
<evidence type="ECO:0000313" key="7">
    <source>
        <dbReference type="Proteomes" id="UP001597497"/>
    </source>
</evidence>
<evidence type="ECO:0000256" key="4">
    <source>
        <dbReference type="ARBA" id="ARBA00023136"/>
    </source>
</evidence>
<keyword evidence="2 5" id="KW-0812">Transmembrane</keyword>
<evidence type="ECO:0000313" key="6">
    <source>
        <dbReference type="EMBL" id="MFD2671087.1"/>
    </source>
</evidence>
<dbReference type="RefSeq" id="WP_379928519.1">
    <property type="nucleotide sequence ID" value="NZ_JBHUMM010000009.1"/>
</dbReference>
<organism evidence="6 7">
    <name type="scientific">Marinicrinis sediminis</name>
    <dbReference type="NCBI Taxonomy" id="1652465"/>
    <lineage>
        <taxon>Bacteria</taxon>
        <taxon>Bacillati</taxon>
        <taxon>Bacillota</taxon>
        <taxon>Bacilli</taxon>
        <taxon>Bacillales</taxon>
        <taxon>Paenibacillaceae</taxon>
    </lineage>
</organism>
<gene>
    <name evidence="6" type="ORF">ACFSUC_05660</name>
</gene>
<dbReference type="Pfam" id="PF02361">
    <property type="entry name" value="CbiQ"/>
    <property type="match status" value="1"/>
</dbReference>
<comment type="caution">
    <text evidence="6">The sequence shown here is derived from an EMBL/GenBank/DDBJ whole genome shotgun (WGS) entry which is preliminary data.</text>
</comment>
<protein>
    <submittedName>
        <fullName evidence="6">Energy-coupling factor transporter transmembrane component T</fullName>
    </submittedName>
</protein>
<evidence type="ECO:0000256" key="1">
    <source>
        <dbReference type="ARBA" id="ARBA00004141"/>
    </source>
</evidence>
<proteinExistence type="predicted"/>
<keyword evidence="3 5" id="KW-1133">Transmembrane helix</keyword>
<reference evidence="7" key="1">
    <citation type="journal article" date="2019" name="Int. J. Syst. Evol. Microbiol.">
        <title>The Global Catalogue of Microorganisms (GCM) 10K type strain sequencing project: providing services to taxonomists for standard genome sequencing and annotation.</title>
        <authorList>
            <consortium name="The Broad Institute Genomics Platform"/>
            <consortium name="The Broad Institute Genome Sequencing Center for Infectious Disease"/>
            <person name="Wu L."/>
            <person name="Ma J."/>
        </authorList>
    </citation>
    <scope>NUCLEOTIDE SEQUENCE [LARGE SCALE GENOMIC DNA]</scope>
    <source>
        <strain evidence="7">KCTC 33676</strain>
    </source>
</reference>
<keyword evidence="4 5" id="KW-0472">Membrane</keyword>
<feature type="transmembrane region" description="Helical" evidence="5">
    <location>
        <begin position="95"/>
        <end position="114"/>
    </location>
</feature>
<dbReference type="CDD" id="cd16914">
    <property type="entry name" value="EcfT"/>
    <property type="match status" value="1"/>
</dbReference>
<accession>A0ABW5R7M3</accession>
<name>A0ABW5R7M3_9BACL</name>
<feature type="transmembrane region" description="Helical" evidence="5">
    <location>
        <begin position="225"/>
        <end position="244"/>
    </location>
</feature>
<evidence type="ECO:0000256" key="3">
    <source>
        <dbReference type="ARBA" id="ARBA00022989"/>
    </source>
</evidence>
<evidence type="ECO:0000256" key="5">
    <source>
        <dbReference type="SAM" id="Phobius"/>
    </source>
</evidence>
<dbReference type="EMBL" id="JBHUMM010000009">
    <property type="protein sequence ID" value="MFD2671087.1"/>
    <property type="molecule type" value="Genomic_DNA"/>
</dbReference>
<feature type="transmembrane region" description="Helical" evidence="5">
    <location>
        <begin position="265"/>
        <end position="281"/>
    </location>
</feature>
<dbReference type="Proteomes" id="UP001597497">
    <property type="component" value="Unassembled WGS sequence"/>
</dbReference>
<evidence type="ECO:0000256" key="2">
    <source>
        <dbReference type="ARBA" id="ARBA00022692"/>
    </source>
</evidence>
<comment type="subcellular location">
    <subcellularLocation>
        <location evidence="1">Membrane</location>
        <topology evidence="1">Multi-pass membrane protein</topology>
    </subcellularLocation>
</comment>
<keyword evidence="7" id="KW-1185">Reference proteome</keyword>